<reference evidence="2 3" key="1">
    <citation type="submission" date="2018-03" db="EMBL/GenBank/DDBJ databases">
        <title>Genomic Encyclopedia of Archaeal and Bacterial Type Strains, Phase II (KMG-II): from individual species to whole genera.</title>
        <authorList>
            <person name="Goeker M."/>
        </authorList>
    </citation>
    <scope>NUCLEOTIDE SEQUENCE [LARGE SCALE GENOMIC DNA]</scope>
    <source>
        <strain evidence="2 3">DSM 44720</strain>
    </source>
</reference>
<evidence type="ECO:0000313" key="3">
    <source>
        <dbReference type="Proteomes" id="UP000239494"/>
    </source>
</evidence>
<keyword evidence="3" id="KW-1185">Reference proteome</keyword>
<proteinExistence type="predicted"/>
<feature type="transmembrane region" description="Helical" evidence="1">
    <location>
        <begin position="23"/>
        <end position="42"/>
    </location>
</feature>
<gene>
    <name evidence="2" type="ORF">CLV43_101262</name>
</gene>
<dbReference type="OrthoDB" id="3695067at2"/>
<keyword evidence="1" id="KW-1133">Transmembrane helix</keyword>
<name>A0A2T0TKE6_9PSEU</name>
<comment type="caution">
    <text evidence="2">The sequence shown here is derived from an EMBL/GenBank/DDBJ whole genome shotgun (WGS) entry which is preliminary data.</text>
</comment>
<evidence type="ECO:0000313" key="2">
    <source>
        <dbReference type="EMBL" id="PRY45998.1"/>
    </source>
</evidence>
<dbReference type="EMBL" id="PVTF01000001">
    <property type="protein sequence ID" value="PRY45998.1"/>
    <property type="molecule type" value="Genomic_DNA"/>
</dbReference>
<evidence type="ECO:0000256" key="1">
    <source>
        <dbReference type="SAM" id="Phobius"/>
    </source>
</evidence>
<sequence length="160" mass="18170">MSTAETISDEWTTRCMARADHRALGYLSMAVGAALLVVTLWIALDSKWVFILLPFCVELAVPGLRHLFGRSKVQRLIRDHTWHAVEATFVPGRARIGRHAYLEMPGSDRTYLRVSEMPERVRDHVRKTGRLWMAGPDATGRTAVITEQCLYLILGRIVIR</sequence>
<feature type="transmembrane region" description="Helical" evidence="1">
    <location>
        <begin position="48"/>
        <end position="68"/>
    </location>
</feature>
<dbReference type="AlphaFoldDB" id="A0A2T0TKE6"/>
<accession>A0A2T0TKE6</accession>
<protein>
    <submittedName>
        <fullName evidence="2">Uncharacterized protein</fullName>
    </submittedName>
</protein>
<organism evidence="2 3">
    <name type="scientific">Umezawaea tangerina</name>
    <dbReference type="NCBI Taxonomy" id="84725"/>
    <lineage>
        <taxon>Bacteria</taxon>
        <taxon>Bacillati</taxon>
        <taxon>Actinomycetota</taxon>
        <taxon>Actinomycetes</taxon>
        <taxon>Pseudonocardiales</taxon>
        <taxon>Pseudonocardiaceae</taxon>
        <taxon>Umezawaea</taxon>
    </lineage>
</organism>
<keyword evidence="1" id="KW-0472">Membrane</keyword>
<keyword evidence="1" id="KW-0812">Transmembrane</keyword>
<dbReference type="RefSeq" id="WP_146174607.1">
    <property type="nucleotide sequence ID" value="NZ_PVTF01000001.1"/>
</dbReference>
<dbReference type="Proteomes" id="UP000239494">
    <property type="component" value="Unassembled WGS sequence"/>
</dbReference>